<feature type="region of interest" description="Disordered" evidence="7">
    <location>
        <begin position="268"/>
        <end position="290"/>
    </location>
</feature>
<gene>
    <name evidence="10" type="ORF">K1Y72_34945</name>
</gene>
<organism evidence="10 11">
    <name type="scientific">Actinomadura parmotrematis</name>
    <dbReference type="NCBI Taxonomy" id="2864039"/>
    <lineage>
        <taxon>Bacteria</taxon>
        <taxon>Bacillati</taxon>
        <taxon>Actinomycetota</taxon>
        <taxon>Actinomycetes</taxon>
        <taxon>Streptosporangiales</taxon>
        <taxon>Thermomonosporaceae</taxon>
        <taxon>Actinomadura</taxon>
    </lineage>
</organism>
<evidence type="ECO:0000256" key="7">
    <source>
        <dbReference type="SAM" id="MobiDB-lite"/>
    </source>
</evidence>
<keyword evidence="6 8" id="KW-0472">Membrane</keyword>
<proteinExistence type="predicted"/>
<keyword evidence="11" id="KW-1185">Reference proteome</keyword>
<comment type="subcellular location">
    <subcellularLocation>
        <location evidence="1">Endomembrane system</location>
        <topology evidence="1">Multi-pass membrane protein</topology>
    </subcellularLocation>
</comment>
<feature type="transmembrane region" description="Helical" evidence="8">
    <location>
        <begin position="141"/>
        <end position="169"/>
    </location>
</feature>
<keyword evidence="2 8" id="KW-0812">Transmembrane</keyword>
<evidence type="ECO:0000256" key="1">
    <source>
        <dbReference type="ARBA" id="ARBA00004127"/>
    </source>
</evidence>
<sequence>MGAVVDPVLYAVPVFVLCLALEAFSYRYLPDDDERGYEVRDAATSLSMGLGYVAINVGWKLAVVAVYTAAYAVAPFHLPASDPLTWVALFFAEDLVYYWYHRLHHEVRVLWASHVVHHSSTFYNLSTALRQTWTPMTALPFWLPLALLGFSPWMILFQQSVSLVYQFFLHTERVERLPRPVELVFNTPSHHRVHHGSNRRYLDRNYGGILIVWDRLFRSFEPEGERPVYGLTKNVGTYNPARVAFHEFAGLWRDVRAAPSWRDRAGHVLRGPGWTPAPPAPPTPAPASTG</sequence>
<dbReference type="InterPro" id="IPR051689">
    <property type="entry name" value="Sterol_desaturase/TMEM195"/>
</dbReference>
<feature type="compositionally biased region" description="Pro residues" evidence="7">
    <location>
        <begin position="275"/>
        <end position="290"/>
    </location>
</feature>
<evidence type="ECO:0000256" key="3">
    <source>
        <dbReference type="ARBA" id="ARBA00022989"/>
    </source>
</evidence>
<keyword evidence="5" id="KW-0443">Lipid metabolism</keyword>
<protein>
    <submittedName>
        <fullName evidence="10">Sterol desaturase family protein</fullName>
    </submittedName>
</protein>
<reference evidence="10 11" key="1">
    <citation type="submission" date="2021-07" db="EMBL/GenBank/DDBJ databases">
        <title>Actinomadura sp. PM05-2 isolated from lichen.</title>
        <authorList>
            <person name="Somphong A."/>
            <person name="Phongsopitanun W."/>
            <person name="Tanasupawat S."/>
            <person name="Peongsungnone V."/>
        </authorList>
    </citation>
    <scope>NUCLEOTIDE SEQUENCE [LARGE SCALE GENOMIC DNA]</scope>
    <source>
        <strain evidence="10 11">PM05-2</strain>
    </source>
</reference>
<evidence type="ECO:0000256" key="4">
    <source>
        <dbReference type="ARBA" id="ARBA00023002"/>
    </source>
</evidence>
<evidence type="ECO:0000256" key="2">
    <source>
        <dbReference type="ARBA" id="ARBA00022692"/>
    </source>
</evidence>
<evidence type="ECO:0000256" key="6">
    <source>
        <dbReference type="ARBA" id="ARBA00023136"/>
    </source>
</evidence>
<dbReference type="PANTHER" id="PTHR21624:SF1">
    <property type="entry name" value="ALKYLGLYCEROL MONOOXYGENASE"/>
    <property type="match status" value="1"/>
</dbReference>
<feature type="transmembrane region" description="Helical" evidence="8">
    <location>
        <begin position="7"/>
        <end position="29"/>
    </location>
</feature>
<keyword evidence="4" id="KW-0560">Oxidoreductase</keyword>
<dbReference type="InterPro" id="IPR006694">
    <property type="entry name" value="Fatty_acid_hydroxylase"/>
</dbReference>
<comment type="caution">
    <text evidence="10">The sequence shown here is derived from an EMBL/GenBank/DDBJ whole genome shotgun (WGS) entry which is preliminary data.</text>
</comment>
<dbReference type="Proteomes" id="UP000774570">
    <property type="component" value="Unassembled WGS sequence"/>
</dbReference>
<feature type="domain" description="Fatty acid hydroxylase" evidence="9">
    <location>
        <begin position="86"/>
        <end position="218"/>
    </location>
</feature>
<evidence type="ECO:0000313" key="11">
    <source>
        <dbReference type="Proteomes" id="UP000774570"/>
    </source>
</evidence>
<dbReference type="EMBL" id="JAIBOA010000037">
    <property type="protein sequence ID" value="MBW8487595.1"/>
    <property type="molecule type" value="Genomic_DNA"/>
</dbReference>
<dbReference type="PANTHER" id="PTHR21624">
    <property type="entry name" value="STEROL DESATURASE-RELATED PROTEIN"/>
    <property type="match status" value="1"/>
</dbReference>
<dbReference type="RefSeq" id="WP_220170831.1">
    <property type="nucleotide sequence ID" value="NZ_JAIBOA010000037.1"/>
</dbReference>
<keyword evidence="3 8" id="KW-1133">Transmembrane helix</keyword>
<evidence type="ECO:0000256" key="5">
    <source>
        <dbReference type="ARBA" id="ARBA00023098"/>
    </source>
</evidence>
<evidence type="ECO:0000259" key="9">
    <source>
        <dbReference type="Pfam" id="PF04116"/>
    </source>
</evidence>
<dbReference type="Pfam" id="PF04116">
    <property type="entry name" value="FA_hydroxylase"/>
    <property type="match status" value="1"/>
</dbReference>
<evidence type="ECO:0000313" key="10">
    <source>
        <dbReference type="EMBL" id="MBW8487595.1"/>
    </source>
</evidence>
<name>A0ABS7G4E9_9ACTN</name>
<evidence type="ECO:0000256" key="8">
    <source>
        <dbReference type="SAM" id="Phobius"/>
    </source>
</evidence>
<feature type="transmembrane region" description="Helical" evidence="8">
    <location>
        <begin position="49"/>
        <end position="72"/>
    </location>
</feature>
<accession>A0ABS7G4E9</accession>